<dbReference type="Gene3D" id="3.30.1330.40">
    <property type="entry name" value="RutC-like"/>
    <property type="match status" value="1"/>
</dbReference>
<evidence type="ECO:0000313" key="2">
    <source>
        <dbReference type="EMBL" id="ERN16510.1"/>
    </source>
</evidence>
<protein>
    <submittedName>
        <fullName evidence="2">Uncharacterized protein</fullName>
    </submittedName>
</protein>
<dbReference type="PANTHER" id="PTHR11803:SF39">
    <property type="entry name" value="2-IMINOBUTANOATE_2-IMINOPROPANOATE DEAMINASE"/>
    <property type="match status" value="1"/>
</dbReference>
<proteinExistence type="inferred from homology"/>
<organism evidence="2 3">
    <name type="scientific">Amborella trichopoda</name>
    <dbReference type="NCBI Taxonomy" id="13333"/>
    <lineage>
        <taxon>Eukaryota</taxon>
        <taxon>Viridiplantae</taxon>
        <taxon>Streptophyta</taxon>
        <taxon>Embryophyta</taxon>
        <taxon>Tracheophyta</taxon>
        <taxon>Spermatophyta</taxon>
        <taxon>Magnoliopsida</taxon>
        <taxon>Amborellales</taxon>
        <taxon>Amborellaceae</taxon>
        <taxon>Amborella</taxon>
    </lineage>
</organism>
<reference evidence="3" key="1">
    <citation type="journal article" date="2013" name="Science">
        <title>The Amborella genome and the evolution of flowering plants.</title>
        <authorList>
            <consortium name="Amborella Genome Project"/>
        </authorList>
    </citation>
    <scope>NUCLEOTIDE SEQUENCE [LARGE SCALE GENOMIC DNA]</scope>
</reference>
<dbReference type="STRING" id="13333.U5D2Q9"/>
<dbReference type="GO" id="GO:0019239">
    <property type="term" value="F:deaminase activity"/>
    <property type="evidence" value="ECO:0000318"/>
    <property type="project" value="GO_Central"/>
</dbReference>
<evidence type="ECO:0000313" key="3">
    <source>
        <dbReference type="Proteomes" id="UP000017836"/>
    </source>
</evidence>
<dbReference type="eggNOG" id="KOG2317">
    <property type="taxonomic scope" value="Eukaryota"/>
</dbReference>
<gene>
    <name evidence="2" type="ORF">AMTR_s00031p00069880</name>
</gene>
<dbReference type="InterPro" id="IPR006056">
    <property type="entry name" value="RidA"/>
</dbReference>
<accession>U5D2Q9</accession>
<dbReference type="GO" id="GO:0005739">
    <property type="term" value="C:mitochondrion"/>
    <property type="evidence" value="ECO:0000318"/>
    <property type="project" value="GO_Central"/>
</dbReference>
<dbReference type="HOGENOM" id="CLU_1257598_0_0_1"/>
<dbReference type="CDD" id="cd00448">
    <property type="entry name" value="YjgF_YER057c_UK114_family"/>
    <property type="match status" value="1"/>
</dbReference>
<dbReference type="GO" id="GO:0017148">
    <property type="term" value="P:negative regulation of translation"/>
    <property type="evidence" value="ECO:0000318"/>
    <property type="project" value="GO_Central"/>
</dbReference>
<dbReference type="AlphaFoldDB" id="U5D2Q9"/>
<name>U5D2Q9_AMBTC</name>
<dbReference type="Proteomes" id="UP000017836">
    <property type="component" value="Unassembled WGS sequence"/>
</dbReference>
<keyword evidence="3" id="KW-1185">Reference proteome</keyword>
<dbReference type="NCBIfam" id="TIGR00004">
    <property type="entry name" value="Rid family detoxifying hydrolase"/>
    <property type="match status" value="1"/>
</dbReference>
<dbReference type="InterPro" id="IPR035959">
    <property type="entry name" value="RutC-like_sf"/>
</dbReference>
<sequence length="220" mass="24226">MAWCVRWSSSSSIVDFNKATFSRGLRCLSLAPRPSNLPLLHRKAKTPFSVSYSMSISNTASKTEVIQTEKAPKAVGPYSQGIKSYDLLFLSGALGLVPETGKLISDGIEEQTEQALKNIGEILRASGASYSSVVKTTVLLADMKDFKTVNEIYAKSNLWSHETWPKETCSKLISAKDKRHITSSSEPNGWLVVEKGRIMIHCKKTQVPSLGCFHVLSTKE</sequence>
<dbReference type="Pfam" id="PF01042">
    <property type="entry name" value="Ribonuc_L-PSP"/>
    <property type="match status" value="1"/>
</dbReference>
<dbReference type="FunFam" id="3.30.1330.40:FF:000001">
    <property type="entry name" value="L-PSP family endoribonuclease"/>
    <property type="match status" value="1"/>
</dbReference>
<dbReference type="InterPro" id="IPR006175">
    <property type="entry name" value="YjgF/YER057c/UK114"/>
</dbReference>
<dbReference type="SUPFAM" id="SSF55298">
    <property type="entry name" value="YjgF-like"/>
    <property type="match status" value="1"/>
</dbReference>
<dbReference type="EMBL" id="KI392442">
    <property type="protein sequence ID" value="ERN16510.1"/>
    <property type="molecule type" value="Genomic_DNA"/>
</dbReference>
<dbReference type="Gramene" id="ERN16510">
    <property type="protein sequence ID" value="ERN16510"/>
    <property type="gene ID" value="AMTR_s00031p00069880"/>
</dbReference>
<dbReference type="PANTHER" id="PTHR11803">
    <property type="entry name" value="2-IMINOBUTANOATE/2-IMINOPROPANOATE DEAMINASE RIDA"/>
    <property type="match status" value="1"/>
</dbReference>
<dbReference type="GO" id="GO:0006402">
    <property type="term" value="P:mRNA catabolic process"/>
    <property type="evidence" value="ECO:0000318"/>
    <property type="project" value="GO_Central"/>
</dbReference>
<dbReference type="GO" id="GO:0005829">
    <property type="term" value="C:cytosol"/>
    <property type="evidence" value="ECO:0000318"/>
    <property type="project" value="GO_Central"/>
</dbReference>
<comment type="similarity">
    <text evidence="1">Belongs to the RutC family.</text>
</comment>
<evidence type="ECO:0000256" key="1">
    <source>
        <dbReference type="ARBA" id="ARBA00010552"/>
    </source>
</evidence>